<evidence type="ECO:0000259" key="10">
    <source>
        <dbReference type="PROSITE" id="PS50850"/>
    </source>
</evidence>
<comment type="subcellular location">
    <subcellularLocation>
        <location evidence="1 9">Cell membrane</location>
        <topology evidence="1 9">Multi-pass membrane protein</topology>
    </subcellularLocation>
</comment>
<feature type="transmembrane region" description="Helical" evidence="9">
    <location>
        <begin position="114"/>
        <end position="135"/>
    </location>
</feature>
<proteinExistence type="inferred from homology"/>
<dbReference type="PROSITE" id="PS00216">
    <property type="entry name" value="SUGAR_TRANSPORT_1"/>
    <property type="match status" value="1"/>
</dbReference>
<evidence type="ECO:0000256" key="3">
    <source>
        <dbReference type="ARBA" id="ARBA00007520"/>
    </source>
</evidence>
<dbReference type="Gene3D" id="1.20.1720.10">
    <property type="entry name" value="Multidrug resistance protein D"/>
    <property type="match status" value="1"/>
</dbReference>
<dbReference type="GO" id="GO:1990961">
    <property type="term" value="P:xenobiotic detoxification by transmembrane export across the plasma membrane"/>
    <property type="evidence" value="ECO:0007669"/>
    <property type="project" value="InterPro"/>
</dbReference>
<accession>A0A1R0XTX6</accession>
<evidence type="ECO:0000256" key="9">
    <source>
        <dbReference type="RuleBase" id="RU365088"/>
    </source>
</evidence>
<evidence type="ECO:0000256" key="5">
    <source>
        <dbReference type="ARBA" id="ARBA00022475"/>
    </source>
</evidence>
<evidence type="ECO:0000256" key="2">
    <source>
        <dbReference type="ARBA" id="ARBA00006236"/>
    </source>
</evidence>
<dbReference type="PANTHER" id="PTHR23502:SF132">
    <property type="entry name" value="POLYAMINE TRANSPORTER 2-RELATED"/>
    <property type="match status" value="1"/>
</dbReference>
<dbReference type="RefSeq" id="WP_076120209.1">
    <property type="nucleotide sequence ID" value="NZ_MPTC01000017.1"/>
</dbReference>
<dbReference type="GO" id="GO:0005886">
    <property type="term" value="C:plasma membrane"/>
    <property type="evidence" value="ECO:0007669"/>
    <property type="project" value="UniProtKB-SubCell"/>
</dbReference>
<comment type="similarity">
    <text evidence="3">Belongs to the major facilitator superfamily. TCR/Tet family.</text>
</comment>
<evidence type="ECO:0000256" key="6">
    <source>
        <dbReference type="ARBA" id="ARBA00022692"/>
    </source>
</evidence>
<dbReference type="SUPFAM" id="SSF103473">
    <property type="entry name" value="MFS general substrate transporter"/>
    <property type="match status" value="1"/>
</dbReference>
<feature type="transmembrane region" description="Helical" evidence="9">
    <location>
        <begin position="177"/>
        <end position="197"/>
    </location>
</feature>
<gene>
    <name evidence="11" type="ORF">BSK52_18645</name>
</gene>
<sequence length="410" mass="42635">MIGIQKGNKLTADGPSRKQRLQLAVILGSITTIGPLSIDMYLPALPTLVADFGTTAALVQLSLTFFLLGLASGQLVAGPLSDVYGRRRPLLIGMFIYAVSSVLCAFSPSIGLLIGLRFIQGLAGSVGVVVSRAAVRDLYSGSELTKFFSLLMIVNGLGPILAPVIGGQLLRVTTWQGIFLVLFAAGIIFCLTILLRLPETLPKERRSKSGLKGTLLTFRVLLGNRKFMGYALSQGFVTASMFAYISGSSFVLQNIFAVTPQVYSLIFAMNGLGIIITGQIAGRLAGKVSETKLLLSGLLLCTMGGILLLLTILVGGGLIPILICLFAVVSSVGIVGATSFSLAMQDQGETAGSASALIGLIPLLLGSCVAPLVGLGGVESALPMAIVIACTGVLSILSYLLLVRRGKASA</sequence>
<dbReference type="InterPro" id="IPR020846">
    <property type="entry name" value="MFS_dom"/>
</dbReference>
<dbReference type="CDD" id="cd17320">
    <property type="entry name" value="MFS_MdfA_MDR_like"/>
    <property type="match status" value="1"/>
</dbReference>
<keyword evidence="4 9" id="KW-0813">Transport</keyword>
<keyword evidence="6 9" id="KW-0812">Transmembrane</keyword>
<dbReference type="NCBIfam" id="TIGR00710">
    <property type="entry name" value="efflux_Bcr_CflA"/>
    <property type="match status" value="1"/>
</dbReference>
<feature type="transmembrane region" description="Helical" evidence="9">
    <location>
        <begin position="147"/>
        <end position="165"/>
    </location>
</feature>
<name>A0A1R0XTX6_9BACL</name>
<feature type="transmembrane region" description="Helical" evidence="9">
    <location>
        <begin position="58"/>
        <end position="77"/>
    </location>
</feature>
<comment type="caution">
    <text evidence="11">The sequence shown here is derived from an EMBL/GenBank/DDBJ whole genome shotgun (WGS) entry which is preliminary data.</text>
</comment>
<dbReference type="InterPro" id="IPR005829">
    <property type="entry name" value="Sugar_transporter_CS"/>
</dbReference>
<dbReference type="InterPro" id="IPR004812">
    <property type="entry name" value="Efflux_drug-R_Bcr/CmlA"/>
</dbReference>
<dbReference type="EMBL" id="MPTC01000017">
    <property type="protein sequence ID" value="OMD38613.1"/>
    <property type="molecule type" value="Genomic_DNA"/>
</dbReference>
<feature type="transmembrane region" description="Helical" evidence="9">
    <location>
        <begin position="381"/>
        <end position="402"/>
    </location>
</feature>
<reference evidence="11 12" key="1">
    <citation type="submission" date="2016-10" db="EMBL/GenBank/DDBJ databases">
        <title>Paenibacillus species isolates.</title>
        <authorList>
            <person name="Beno S.M."/>
        </authorList>
    </citation>
    <scope>NUCLEOTIDE SEQUENCE [LARGE SCALE GENOMIC DNA]</scope>
    <source>
        <strain evidence="11 12">FSL H7-0710</strain>
    </source>
</reference>
<dbReference type="InterPro" id="IPR001958">
    <property type="entry name" value="Tet-R_TetA/multi-R_MdtG-like"/>
</dbReference>
<feature type="domain" description="Major facilitator superfamily (MFS) profile" evidence="10">
    <location>
        <begin position="23"/>
        <end position="407"/>
    </location>
</feature>
<keyword evidence="8 9" id="KW-0472">Membrane</keyword>
<dbReference type="InterPro" id="IPR011701">
    <property type="entry name" value="MFS"/>
</dbReference>
<feature type="transmembrane region" description="Helical" evidence="9">
    <location>
        <begin position="235"/>
        <end position="256"/>
    </location>
</feature>
<comment type="similarity">
    <text evidence="2 9">Belongs to the major facilitator superfamily. Bcr/CmlA family.</text>
</comment>
<dbReference type="Pfam" id="PF07690">
    <property type="entry name" value="MFS_1"/>
    <property type="match status" value="1"/>
</dbReference>
<dbReference type="InterPro" id="IPR036259">
    <property type="entry name" value="MFS_trans_sf"/>
</dbReference>
<dbReference type="PROSITE" id="PS50850">
    <property type="entry name" value="MFS"/>
    <property type="match status" value="1"/>
</dbReference>
<dbReference type="Proteomes" id="UP000187439">
    <property type="component" value="Unassembled WGS sequence"/>
</dbReference>
<protein>
    <recommendedName>
        <fullName evidence="9">Bcr/CflA family efflux transporter</fullName>
    </recommendedName>
</protein>
<keyword evidence="7 9" id="KW-1133">Transmembrane helix</keyword>
<evidence type="ECO:0000256" key="7">
    <source>
        <dbReference type="ARBA" id="ARBA00022989"/>
    </source>
</evidence>
<evidence type="ECO:0000313" key="11">
    <source>
        <dbReference type="EMBL" id="OMD38613.1"/>
    </source>
</evidence>
<feature type="transmembrane region" description="Helical" evidence="9">
    <location>
        <begin position="354"/>
        <end position="375"/>
    </location>
</feature>
<feature type="transmembrane region" description="Helical" evidence="9">
    <location>
        <begin position="21"/>
        <end position="38"/>
    </location>
</feature>
<feature type="transmembrane region" description="Helical" evidence="9">
    <location>
        <begin position="319"/>
        <end position="342"/>
    </location>
</feature>
<feature type="transmembrane region" description="Helical" evidence="9">
    <location>
        <begin position="293"/>
        <end position="313"/>
    </location>
</feature>
<dbReference type="OrthoDB" id="9800416at2"/>
<evidence type="ECO:0000256" key="1">
    <source>
        <dbReference type="ARBA" id="ARBA00004651"/>
    </source>
</evidence>
<dbReference type="FunFam" id="1.20.1720.10:FF:000005">
    <property type="entry name" value="Bcr/CflA family efflux transporter"/>
    <property type="match status" value="1"/>
</dbReference>
<dbReference type="AlphaFoldDB" id="A0A1R0XTX6"/>
<evidence type="ECO:0000256" key="8">
    <source>
        <dbReference type="ARBA" id="ARBA00023136"/>
    </source>
</evidence>
<feature type="transmembrane region" description="Helical" evidence="9">
    <location>
        <begin position="262"/>
        <end position="281"/>
    </location>
</feature>
<keyword evidence="5 9" id="KW-1003">Cell membrane</keyword>
<organism evidence="11 12">
    <name type="scientific">Paenibacillus odorifer</name>
    <dbReference type="NCBI Taxonomy" id="189426"/>
    <lineage>
        <taxon>Bacteria</taxon>
        <taxon>Bacillati</taxon>
        <taxon>Bacillota</taxon>
        <taxon>Bacilli</taxon>
        <taxon>Bacillales</taxon>
        <taxon>Paenibacillaceae</taxon>
        <taxon>Paenibacillus</taxon>
    </lineage>
</organism>
<feature type="transmembrane region" description="Helical" evidence="9">
    <location>
        <begin position="89"/>
        <end position="108"/>
    </location>
</feature>
<dbReference type="GO" id="GO:0042910">
    <property type="term" value="F:xenobiotic transmembrane transporter activity"/>
    <property type="evidence" value="ECO:0007669"/>
    <property type="project" value="InterPro"/>
</dbReference>
<evidence type="ECO:0000313" key="12">
    <source>
        <dbReference type="Proteomes" id="UP000187439"/>
    </source>
</evidence>
<evidence type="ECO:0000256" key="4">
    <source>
        <dbReference type="ARBA" id="ARBA00022448"/>
    </source>
</evidence>
<dbReference type="PRINTS" id="PR01035">
    <property type="entry name" value="TCRTETA"/>
</dbReference>
<dbReference type="PANTHER" id="PTHR23502">
    <property type="entry name" value="MAJOR FACILITATOR SUPERFAMILY"/>
    <property type="match status" value="1"/>
</dbReference>